<keyword evidence="3" id="KW-1185">Reference proteome</keyword>
<keyword evidence="1" id="KW-0472">Membrane</keyword>
<reference evidence="2 3" key="1">
    <citation type="submission" date="2019-10" db="EMBL/GenBank/DDBJ databases">
        <title>Whole genome shotgun sequence of Acrocarpospora macrocephala NBRC 16266.</title>
        <authorList>
            <person name="Ichikawa N."/>
            <person name="Kimura A."/>
            <person name="Kitahashi Y."/>
            <person name="Komaki H."/>
            <person name="Oguchi A."/>
        </authorList>
    </citation>
    <scope>NUCLEOTIDE SEQUENCE [LARGE SCALE GENOMIC DNA]</scope>
    <source>
        <strain evidence="2 3">NBRC 16266</strain>
    </source>
</reference>
<evidence type="ECO:0008006" key="4">
    <source>
        <dbReference type="Google" id="ProtNLM"/>
    </source>
</evidence>
<proteinExistence type="predicted"/>
<dbReference type="EMBL" id="BLAE01000031">
    <property type="protein sequence ID" value="GES11606.1"/>
    <property type="molecule type" value="Genomic_DNA"/>
</dbReference>
<evidence type="ECO:0000313" key="3">
    <source>
        <dbReference type="Proteomes" id="UP000331127"/>
    </source>
</evidence>
<feature type="transmembrane region" description="Helical" evidence="1">
    <location>
        <begin position="74"/>
        <end position="91"/>
    </location>
</feature>
<protein>
    <recommendedName>
        <fullName evidence="4">ABC transporter</fullName>
    </recommendedName>
</protein>
<keyword evidence="1" id="KW-1133">Transmembrane helix</keyword>
<feature type="transmembrane region" description="Helical" evidence="1">
    <location>
        <begin position="12"/>
        <end position="30"/>
    </location>
</feature>
<sequence>MAAMAPRLLRWQPLAGAVMIVAVVLVWPDAGWKGGVWSLRAVALVLTMGALFFLDDASAEVTAPVPAPLWLRTVVRAGLALLVALPVWIVALLVERSRLPEVWLLWLSVEFAALFVGGLAFAALLGRGAPEPGVLAVPGLVVFTLAALAAPGEWTLLGLQTTDWTIAHVRWSVVLSVALAGLAWASRDPAWRRRSARPSSMATRP</sequence>
<feature type="transmembrane region" description="Helical" evidence="1">
    <location>
        <begin position="36"/>
        <end position="54"/>
    </location>
</feature>
<accession>A0A5M3WSY2</accession>
<feature type="transmembrane region" description="Helical" evidence="1">
    <location>
        <begin position="133"/>
        <end position="152"/>
    </location>
</feature>
<comment type="caution">
    <text evidence="2">The sequence shown here is derived from an EMBL/GenBank/DDBJ whole genome shotgun (WGS) entry which is preliminary data.</text>
</comment>
<name>A0A5M3WSY2_9ACTN</name>
<keyword evidence="1" id="KW-0812">Transmembrane</keyword>
<evidence type="ECO:0000256" key="1">
    <source>
        <dbReference type="SAM" id="Phobius"/>
    </source>
</evidence>
<dbReference type="Proteomes" id="UP000331127">
    <property type="component" value="Unassembled WGS sequence"/>
</dbReference>
<organism evidence="2 3">
    <name type="scientific">Acrocarpospora macrocephala</name>
    <dbReference type="NCBI Taxonomy" id="150177"/>
    <lineage>
        <taxon>Bacteria</taxon>
        <taxon>Bacillati</taxon>
        <taxon>Actinomycetota</taxon>
        <taxon>Actinomycetes</taxon>
        <taxon>Streptosporangiales</taxon>
        <taxon>Streptosporangiaceae</taxon>
        <taxon>Acrocarpospora</taxon>
    </lineage>
</organism>
<evidence type="ECO:0000313" key="2">
    <source>
        <dbReference type="EMBL" id="GES11606.1"/>
    </source>
</evidence>
<feature type="transmembrane region" description="Helical" evidence="1">
    <location>
        <begin position="103"/>
        <end position="126"/>
    </location>
</feature>
<dbReference type="AlphaFoldDB" id="A0A5M3WSY2"/>
<feature type="transmembrane region" description="Helical" evidence="1">
    <location>
        <begin position="164"/>
        <end position="185"/>
    </location>
</feature>
<gene>
    <name evidence="2" type="ORF">Amac_052030</name>
</gene>